<dbReference type="InterPro" id="IPR036772">
    <property type="entry name" value="SRCR-like_dom_sf"/>
</dbReference>
<dbReference type="InterPro" id="IPR001190">
    <property type="entry name" value="SRCR"/>
</dbReference>
<dbReference type="EMBL" id="JAINUF010000010">
    <property type="protein sequence ID" value="KAJ8348974.1"/>
    <property type="molecule type" value="Genomic_DNA"/>
</dbReference>
<evidence type="ECO:0000256" key="1">
    <source>
        <dbReference type="ARBA" id="ARBA00022729"/>
    </source>
</evidence>
<dbReference type="AlphaFoldDB" id="A0A9Q1IR12"/>
<dbReference type="SUPFAM" id="SSF56487">
    <property type="entry name" value="SRCR-like"/>
    <property type="match status" value="2"/>
</dbReference>
<keyword evidence="1" id="KW-0732">Signal</keyword>
<dbReference type="GO" id="GO:0016020">
    <property type="term" value="C:membrane"/>
    <property type="evidence" value="ECO:0007669"/>
    <property type="project" value="InterPro"/>
</dbReference>
<evidence type="ECO:0000256" key="3">
    <source>
        <dbReference type="ARBA" id="ARBA00023157"/>
    </source>
</evidence>
<feature type="domain" description="SRCR" evidence="6">
    <location>
        <begin position="315"/>
        <end position="335"/>
    </location>
</feature>
<evidence type="ECO:0000256" key="4">
    <source>
        <dbReference type="PROSITE-ProRule" id="PRU00196"/>
    </source>
</evidence>
<dbReference type="PROSITE" id="PS51257">
    <property type="entry name" value="PROKAR_LIPOPROTEIN"/>
    <property type="match status" value="1"/>
</dbReference>
<gene>
    <name evidence="7" type="ORF">SKAU_G00275630</name>
</gene>
<name>A0A9Q1IR12_SYNKA</name>
<evidence type="ECO:0000313" key="8">
    <source>
        <dbReference type="Proteomes" id="UP001152622"/>
    </source>
</evidence>
<proteinExistence type="predicted"/>
<evidence type="ECO:0000313" key="7">
    <source>
        <dbReference type="EMBL" id="KAJ8348974.1"/>
    </source>
</evidence>
<sequence length="470" mass="50489">MDGAVRCSRSSAAATGISGCHFVHRYISVGPLFCPASAEFGSFRFSERRRTKYNCRTGVFALALAGLRQMLREEVTVGERSADTGTLIPTSYLLSVSLYSPLPVFAAGSPKRPVNGTHPPTLSAEYGVARMFTELPCYPRSLCSVNIILFSKTQSGSVRAGLLRAGITRVCHLRAEGRWLTAEQVAKTVGYRSVRVFQKLLDELTTALPASAAAHMDRYESRCPELGGGPFPEVTVAAELGDWQEMEELILSFRTPQLELGAAAFGQGEGQVWAQEIHCRGNESQIDFCPTAPSQNQSCSHGNDVGLVCSDSEDVRLVDGGSPCAGRVEVFHQGRQRAGESAGAPPLSTAPGEGTSVQGEQGKNMQENVRVSSAVDETVSRSITPEQPVGEALAEPGEETSKQASGAEAINETGAEIASEVGGGEPSQTEQASGEEVEKLLSVADSQEKNEDCLFQNRHLKLKMYIHWMR</sequence>
<keyword evidence="3 4" id="KW-1015">Disulfide bond</keyword>
<evidence type="ECO:0000256" key="5">
    <source>
        <dbReference type="SAM" id="MobiDB-lite"/>
    </source>
</evidence>
<feature type="disulfide bond" evidence="4">
    <location>
        <begin position="279"/>
        <end position="289"/>
    </location>
</feature>
<protein>
    <recommendedName>
        <fullName evidence="6">SRCR domain-containing protein</fullName>
    </recommendedName>
</protein>
<dbReference type="PANTHER" id="PTHR19331:SF487">
    <property type="entry name" value="SOLUBLE SCAVENGER RECEPTOR CYSTEINE-RICH DOMAIN-CONTAINING PROTEIN SSC5D"/>
    <property type="match status" value="1"/>
</dbReference>
<comment type="caution">
    <text evidence="7">The sequence shown here is derived from an EMBL/GenBank/DDBJ whole genome shotgun (WGS) entry which is preliminary data.</text>
</comment>
<evidence type="ECO:0000259" key="6">
    <source>
        <dbReference type="PROSITE" id="PS50287"/>
    </source>
</evidence>
<dbReference type="OrthoDB" id="416119at2759"/>
<keyword evidence="2" id="KW-0677">Repeat</keyword>
<dbReference type="Proteomes" id="UP001152622">
    <property type="component" value="Chromosome 10"/>
</dbReference>
<organism evidence="7 8">
    <name type="scientific">Synaphobranchus kaupii</name>
    <name type="common">Kaup's arrowtooth eel</name>
    <dbReference type="NCBI Taxonomy" id="118154"/>
    <lineage>
        <taxon>Eukaryota</taxon>
        <taxon>Metazoa</taxon>
        <taxon>Chordata</taxon>
        <taxon>Craniata</taxon>
        <taxon>Vertebrata</taxon>
        <taxon>Euteleostomi</taxon>
        <taxon>Actinopterygii</taxon>
        <taxon>Neopterygii</taxon>
        <taxon>Teleostei</taxon>
        <taxon>Anguilliformes</taxon>
        <taxon>Synaphobranchidae</taxon>
        <taxon>Synaphobranchus</taxon>
    </lineage>
</organism>
<reference evidence="7" key="1">
    <citation type="journal article" date="2023" name="Science">
        <title>Genome structures resolve the early diversification of teleost fishes.</title>
        <authorList>
            <person name="Parey E."/>
            <person name="Louis A."/>
            <person name="Montfort J."/>
            <person name="Bouchez O."/>
            <person name="Roques C."/>
            <person name="Iampietro C."/>
            <person name="Lluch J."/>
            <person name="Castinel A."/>
            <person name="Donnadieu C."/>
            <person name="Desvignes T."/>
            <person name="Floi Bucao C."/>
            <person name="Jouanno E."/>
            <person name="Wen M."/>
            <person name="Mejri S."/>
            <person name="Dirks R."/>
            <person name="Jansen H."/>
            <person name="Henkel C."/>
            <person name="Chen W.J."/>
            <person name="Zahm M."/>
            <person name="Cabau C."/>
            <person name="Klopp C."/>
            <person name="Thompson A.W."/>
            <person name="Robinson-Rechavi M."/>
            <person name="Braasch I."/>
            <person name="Lecointre G."/>
            <person name="Bobe J."/>
            <person name="Postlethwait J.H."/>
            <person name="Berthelot C."/>
            <person name="Roest Crollius H."/>
            <person name="Guiguen Y."/>
        </authorList>
    </citation>
    <scope>NUCLEOTIDE SEQUENCE</scope>
    <source>
        <strain evidence="7">WJC10195</strain>
    </source>
</reference>
<dbReference type="SMART" id="SM00202">
    <property type="entry name" value="SR"/>
    <property type="match status" value="1"/>
</dbReference>
<dbReference type="Pfam" id="PF00530">
    <property type="entry name" value="SRCR"/>
    <property type="match status" value="1"/>
</dbReference>
<accession>A0A9Q1IR12</accession>
<comment type="caution">
    <text evidence="4">Lacks conserved residue(s) required for the propagation of feature annotation.</text>
</comment>
<dbReference type="PROSITE" id="PS50287">
    <property type="entry name" value="SRCR_2"/>
    <property type="match status" value="2"/>
</dbReference>
<dbReference type="PANTHER" id="PTHR19331">
    <property type="entry name" value="SCAVENGER RECEPTOR DOMAIN-CONTAINING"/>
    <property type="match status" value="1"/>
</dbReference>
<feature type="region of interest" description="Disordered" evidence="5">
    <location>
        <begin position="335"/>
        <end position="447"/>
    </location>
</feature>
<evidence type="ECO:0000256" key="2">
    <source>
        <dbReference type="ARBA" id="ARBA00022737"/>
    </source>
</evidence>
<feature type="domain" description="SRCR" evidence="6">
    <location>
        <begin position="257"/>
        <end position="310"/>
    </location>
</feature>
<keyword evidence="8" id="KW-1185">Reference proteome</keyword>
<dbReference type="Gene3D" id="3.10.250.10">
    <property type="entry name" value="SRCR-like domain"/>
    <property type="match status" value="1"/>
</dbReference>
<feature type="compositionally biased region" description="Polar residues" evidence="5">
    <location>
        <begin position="355"/>
        <end position="371"/>
    </location>
</feature>